<gene>
    <name evidence="1" type="ORF">UREG_00209</name>
</gene>
<dbReference type="eggNOG" id="ENOG502TG5W">
    <property type="taxonomic scope" value="Eukaryota"/>
</dbReference>
<reference evidence="2" key="1">
    <citation type="journal article" date="2009" name="Genome Res.">
        <title>Comparative genomic analyses of the human fungal pathogens Coccidioides and their relatives.</title>
        <authorList>
            <person name="Sharpton T.J."/>
            <person name="Stajich J.E."/>
            <person name="Rounsley S.D."/>
            <person name="Gardner M.J."/>
            <person name="Wortman J.R."/>
            <person name="Jordar V.S."/>
            <person name="Maiti R."/>
            <person name="Kodira C.D."/>
            <person name="Neafsey D.E."/>
            <person name="Zeng Q."/>
            <person name="Hung C.-Y."/>
            <person name="McMahan C."/>
            <person name="Muszewska A."/>
            <person name="Grynberg M."/>
            <person name="Mandel M.A."/>
            <person name="Kellner E.M."/>
            <person name="Barker B.M."/>
            <person name="Galgiani J.N."/>
            <person name="Orbach M.J."/>
            <person name="Kirkland T.N."/>
            <person name="Cole G.T."/>
            <person name="Henn M.R."/>
            <person name="Birren B.W."/>
            <person name="Taylor J.W."/>
        </authorList>
    </citation>
    <scope>NUCLEOTIDE SEQUENCE [LARGE SCALE GENOMIC DNA]</scope>
    <source>
        <strain evidence="2">UAMH 1704</strain>
    </source>
</reference>
<dbReference type="HOGENOM" id="CLU_1027430_0_0_1"/>
<dbReference type="GeneID" id="8444859"/>
<dbReference type="RefSeq" id="XP_002540696.1">
    <property type="nucleotide sequence ID" value="XM_002540650.1"/>
</dbReference>
<proteinExistence type="predicted"/>
<accession>C4JKX6</accession>
<dbReference type="AlphaFoldDB" id="C4JKX6"/>
<protein>
    <submittedName>
        <fullName evidence="1">Uncharacterized protein</fullName>
    </submittedName>
</protein>
<evidence type="ECO:0000313" key="1">
    <source>
        <dbReference type="EMBL" id="EEP75363.1"/>
    </source>
</evidence>
<dbReference type="EMBL" id="CH476615">
    <property type="protein sequence ID" value="EEP75363.1"/>
    <property type="molecule type" value="Genomic_DNA"/>
</dbReference>
<dbReference type="VEuPathDB" id="FungiDB:UREG_00209"/>
<keyword evidence="2" id="KW-1185">Reference proteome</keyword>
<organism evidence="1 2">
    <name type="scientific">Uncinocarpus reesii (strain UAMH 1704)</name>
    <dbReference type="NCBI Taxonomy" id="336963"/>
    <lineage>
        <taxon>Eukaryota</taxon>
        <taxon>Fungi</taxon>
        <taxon>Dikarya</taxon>
        <taxon>Ascomycota</taxon>
        <taxon>Pezizomycotina</taxon>
        <taxon>Eurotiomycetes</taxon>
        <taxon>Eurotiomycetidae</taxon>
        <taxon>Onygenales</taxon>
        <taxon>Onygenaceae</taxon>
        <taxon>Uncinocarpus</taxon>
    </lineage>
</organism>
<sequence>MKSVVKYAFAGATFLQVLPVTTAPLPKQNATLAARYMLGNTTETILPRMETSGAPFVKRNEISAALFVKRNETATILPHAAISAAPLVKRNETVTILPHPATFEPLARRNEILSVVRRNDTSATTFVKRNETAVPSHVTIECISGQCSEKDLATLAQVLSLIEKDSKTTKNWNISSFIQVVDEKATHEKRNITLTRRQDAPKSNVTLTDVDFAKIQHCAATECSDEELAAIKQQLEVATIPKWLWPIIGGLSRLKFNYGLDYGLTPPSPSL</sequence>
<name>C4JKX6_UNCRE</name>
<evidence type="ECO:0000313" key="2">
    <source>
        <dbReference type="Proteomes" id="UP000002058"/>
    </source>
</evidence>
<dbReference type="KEGG" id="ure:UREG_00209"/>
<dbReference type="InParanoid" id="C4JKX6"/>
<dbReference type="OrthoDB" id="4207066at2759"/>
<dbReference type="Proteomes" id="UP000002058">
    <property type="component" value="Unassembled WGS sequence"/>
</dbReference>